<organism evidence="1 2">
    <name type="scientific">Sphaerulina musiva (strain SO2202)</name>
    <name type="common">Poplar stem canker fungus</name>
    <name type="synonym">Septoria musiva</name>
    <dbReference type="NCBI Taxonomy" id="692275"/>
    <lineage>
        <taxon>Eukaryota</taxon>
        <taxon>Fungi</taxon>
        <taxon>Dikarya</taxon>
        <taxon>Ascomycota</taxon>
        <taxon>Pezizomycotina</taxon>
        <taxon>Dothideomycetes</taxon>
        <taxon>Dothideomycetidae</taxon>
        <taxon>Mycosphaerellales</taxon>
        <taxon>Mycosphaerellaceae</taxon>
        <taxon>Sphaerulina</taxon>
    </lineage>
</organism>
<protein>
    <submittedName>
        <fullName evidence="1">Uncharacterized protein</fullName>
    </submittedName>
</protein>
<dbReference type="Proteomes" id="UP000016931">
    <property type="component" value="Unassembled WGS sequence"/>
</dbReference>
<name>N1QEP4_SPHMS</name>
<proteinExistence type="predicted"/>
<reference evidence="1 2" key="1">
    <citation type="journal article" date="2012" name="PLoS Pathog.">
        <title>Diverse lifestyles and strategies of plant pathogenesis encoded in the genomes of eighteen Dothideomycetes fungi.</title>
        <authorList>
            <person name="Ohm R.A."/>
            <person name="Feau N."/>
            <person name="Henrissat B."/>
            <person name="Schoch C.L."/>
            <person name="Horwitz B.A."/>
            <person name="Barry K.W."/>
            <person name="Condon B.J."/>
            <person name="Copeland A.C."/>
            <person name="Dhillon B."/>
            <person name="Glaser F."/>
            <person name="Hesse C.N."/>
            <person name="Kosti I."/>
            <person name="LaButti K."/>
            <person name="Lindquist E.A."/>
            <person name="Lucas S."/>
            <person name="Salamov A.A."/>
            <person name="Bradshaw R.E."/>
            <person name="Ciuffetti L."/>
            <person name="Hamelin R.C."/>
            <person name="Kema G.H.J."/>
            <person name="Lawrence C."/>
            <person name="Scott J.A."/>
            <person name="Spatafora J.W."/>
            <person name="Turgeon B.G."/>
            <person name="de Wit P.J.G.M."/>
            <person name="Zhong S."/>
            <person name="Goodwin S.B."/>
            <person name="Grigoriev I.V."/>
        </authorList>
    </citation>
    <scope>NUCLEOTIDE SEQUENCE [LARGE SCALE GENOMIC DNA]</scope>
    <source>
        <strain evidence="1 2">SO2202</strain>
    </source>
</reference>
<dbReference type="EMBL" id="KB456267">
    <property type="protein sequence ID" value="EMF10905.1"/>
    <property type="molecule type" value="Genomic_DNA"/>
</dbReference>
<dbReference type="RefSeq" id="XP_016759026.1">
    <property type="nucleotide sequence ID" value="XM_016906442.1"/>
</dbReference>
<accession>N1QEP4</accession>
<gene>
    <name evidence="1" type="ORF">SEPMUDRAFT_150859</name>
</gene>
<evidence type="ECO:0000313" key="1">
    <source>
        <dbReference type="EMBL" id="EMF10905.1"/>
    </source>
</evidence>
<keyword evidence="2" id="KW-1185">Reference proteome</keyword>
<dbReference type="HOGENOM" id="CLU_1180859_0_0_1"/>
<evidence type="ECO:0000313" key="2">
    <source>
        <dbReference type="Proteomes" id="UP000016931"/>
    </source>
</evidence>
<dbReference type="AlphaFoldDB" id="N1QEP4"/>
<sequence>MLLVPRRRRVEAWSICIFTARTACEEHSVRCMHTSSSWSSMATGSSSCEVGMERLVCLCLAFHNLATSRIVLRLWTYALRICDCLPITYTCACLLCPLFTCTCTAPQISQTSASRSPTVLAILTAYATLPGCIKAASTWQMQFPVTARVHRDLWPRTSMHPKGNSAGRTVERGKQGAVACLPILGQVVYRFFSWTAQRDSSSPMDWSPVQPHVYIYSHRLFTAKQNSSMAAGTIS</sequence>
<dbReference type="GeneID" id="27903579"/>